<keyword evidence="4" id="KW-1185">Reference proteome</keyword>
<sequence>MTKISDVMGKLPFPPGQLQPKHIRKEEYIDSIYPPASPELSDLTRFIVSTDKMFVGTYQLGPGGSFNPPDLHPGDETYYILNGTLTQQNAINGQVIRAYEGESIWMPREAWHKAFNFEDEILRILFFIAPKAWDEKIPPDDYPHGDDIKAYKGKNNAKYPVLSSLDKPYKVGTTDDIGRWPVPGPEGRKDPMLFYRIREEDKLLNIYGHDDTLLVKFFVSNDLMHMGEFILPAGGKGPRLSPVDCHKGDCALFVVDGPVTVYLPETEEAFIVNVEDTMFIPEGVPYRLMNFTAKPVKAVFMIAPEL</sequence>
<dbReference type="AlphaFoldDB" id="A0A347ZR53"/>
<dbReference type="OrthoDB" id="9090296at2"/>
<dbReference type="SUPFAM" id="SSF51182">
    <property type="entry name" value="RmlC-like cupins"/>
    <property type="match status" value="1"/>
</dbReference>
<accession>A0A347ZR53</accession>
<feature type="domain" description="Cupin type-2" evidence="2">
    <location>
        <begin position="58"/>
        <end position="126"/>
    </location>
</feature>
<dbReference type="InterPro" id="IPR051610">
    <property type="entry name" value="GPI/OXD"/>
</dbReference>
<proteinExistence type="predicted"/>
<evidence type="ECO:0000313" key="4">
    <source>
        <dbReference type="Proteomes" id="UP000256388"/>
    </source>
</evidence>
<dbReference type="Proteomes" id="UP000256388">
    <property type="component" value="Unassembled WGS sequence"/>
</dbReference>
<comment type="caution">
    <text evidence="3">The sequence shown here is derived from an EMBL/GenBank/DDBJ whole genome shotgun (WGS) entry which is preliminary data.</text>
</comment>
<dbReference type="InterPro" id="IPR013096">
    <property type="entry name" value="Cupin_2"/>
</dbReference>
<dbReference type="PANTHER" id="PTHR35848">
    <property type="entry name" value="OXALATE-BINDING PROTEIN"/>
    <property type="match status" value="1"/>
</dbReference>
<keyword evidence="3" id="KW-0560">Oxidoreductase</keyword>
<dbReference type="EMBL" id="QUMS01000001">
    <property type="protein sequence ID" value="REG11662.1"/>
    <property type="molecule type" value="Genomic_DNA"/>
</dbReference>
<dbReference type="InterPro" id="IPR014710">
    <property type="entry name" value="RmlC-like_jellyroll"/>
</dbReference>
<evidence type="ECO:0000259" key="2">
    <source>
        <dbReference type="Pfam" id="PF07883"/>
    </source>
</evidence>
<reference evidence="3 4" key="1">
    <citation type="submission" date="2018-08" db="EMBL/GenBank/DDBJ databases">
        <title>Genomic Encyclopedia of Type Strains, Phase IV (KMG-IV): sequencing the most valuable type-strain genomes for metagenomic binning, comparative biology and taxonomic classification.</title>
        <authorList>
            <person name="Goeker M."/>
        </authorList>
    </citation>
    <scope>NUCLEOTIDE SEQUENCE [LARGE SCALE GENOMIC DNA]</scope>
    <source>
        <strain evidence="3 4">DSM 23923</strain>
    </source>
</reference>
<dbReference type="Pfam" id="PF07883">
    <property type="entry name" value="Cupin_2"/>
    <property type="match status" value="1"/>
</dbReference>
<dbReference type="InterPro" id="IPR011051">
    <property type="entry name" value="RmlC_Cupin_sf"/>
</dbReference>
<keyword evidence="1" id="KW-0479">Metal-binding</keyword>
<gene>
    <name evidence="3" type="ORF">DFR64_1554</name>
</gene>
<dbReference type="GO" id="GO:0046872">
    <property type="term" value="F:metal ion binding"/>
    <property type="evidence" value="ECO:0007669"/>
    <property type="project" value="UniProtKB-KW"/>
</dbReference>
<dbReference type="GO" id="GO:0051213">
    <property type="term" value="F:dioxygenase activity"/>
    <property type="evidence" value="ECO:0007669"/>
    <property type="project" value="UniProtKB-KW"/>
</dbReference>
<evidence type="ECO:0000256" key="1">
    <source>
        <dbReference type="ARBA" id="ARBA00022723"/>
    </source>
</evidence>
<dbReference type="Gene3D" id="2.60.120.10">
    <property type="entry name" value="Jelly Rolls"/>
    <property type="match status" value="2"/>
</dbReference>
<name>A0A347ZR53_9CHLR</name>
<organism evidence="3 4">
    <name type="scientific">Pelolinea submarina</name>
    <dbReference type="NCBI Taxonomy" id="913107"/>
    <lineage>
        <taxon>Bacteria</taxon>
        <taxon>Bacillati</taxon>
        <taxon>Chloroflexota</taxon>
        <taxon>Anaerolineae</taxon>
        <taxon>Anaerolineales</taxon>
        <taxon>Anaerolineaceae</taxon>
        <taxon>Pelolinea</taxon>
    </lineage>
</organism>
<protein>
    <submittedName>
        <fullName evidence="3">Gentisate 1,2-dioxygenase</fullName>
    </submittedName>
</protein>
<dbReference type="RefSeq" id="WP_116224782.1">
    <property type="nucleotide sequence ID" value="NZ_AP018437.1"/>
</dbReference>
<keyword evidence="3" id="KW-0223">Dioxygenase</keyword>
<evidence type="ECO:0000313" key="3">
    <source>
        <dbReference type="EMBL" id="REG11662.1"/>
    </source>
</evidence>